<reference evidence="2" key="1">
    <citation type="submission" date="2022-03" db="EMBL/GenBank/DDBJ databases">
        <authorList>
            <person name="Alioto T."/>
            <person name="Alioto T."/>
            <person name="Gomez Garrido J."/>
        </authorList>
    </citation>
    <scope>NUCLEOTIDE SEQUENCE</scope>
</reference>
<evidence type="ECO:0000256" key="1">
    <source>
        <dbReference type="SAM" id="MobiDB-lite"/>
    </source>
</evidence>
<feature type="region of interest" description="Disordered" evidence="1">
    <location>
        <begin position="96"/>
        <end position="159"/>
    </location>
</feature>
<gene>
    <name evidence="2" type="ORF">PECUL_23A018954</name>
</gene>
<protein>
    <submittedName>
        <fullName evidence="2">Uncharacterized protein</fullName>
    </submittedName>
</protein>
<dbReference type="Proteomes" id="UP001295444">
    <property type="component" value="Chromosome 04"/>
</dbReference>
<sequence length="159" mass="17151">MAYPKMANATQQRVHQNGDMTRSKRVRSSQNLTASTDCLRDKPADPPLPPAAMAAKNHKGNIPRASVTDAADPTPGKASLHRITLQPLTRAELVARGCRSSRRPRAPGSTHLISAPRPHSATQAYYQAEVSADPGLTPQPDVPDSYLPPHTAPYLPYST</sequence>
<organism evidence="2 3">
    <name type="scientific">Pelobates cultripes</name>
    <name type="common">Western spadefoot toad</name>
    <dbReference type="NCBI Taxonomy" id="61616"/>
    <lineage>
        <taxon>Eukaryota</taxon>
        <taxon>Metazoa</taxon>
        <taxon>Chordata</taxon>
        <taxon>Craniata</taxon>
        <taxon>Vertebrata</taxon>
        <taxon>Euteleostomi</taxon>
        <taxon>Amphibia</taxon>
        <taxon>Batrachia</taxon>
        <taxon>Anura</taxon>
        <taxon>Pelobatoidea</taxon>
        <taxon>Pelobatidae</taxon>
        <taxon>Pelobates</taxon>
    </lineage>
</organism>
<keyword evidence="3" id="KW-1185">Reference proteome</keyword>
<evidence type="ECO:0000313" key="3">
    <source>
        <dbReference type="Proteomes" id="UP001295444"/>
    </source>
</evidence>
<accession>A0AAD1RY15</accession>
<dbReference type="AlphaFoldDB" id="A0AAD1RY15"/>
<name>A0AAD1RY15_PELCU</name>
<proteinExistence type="predicted"/>
<feature type="compositionally biased region" description="Polar residues" evidence="1">
    <location>
        <begin position="8"/>
        <end position="20"/>
    </location>
</feature>
<dbReference type="EMBL" id="OW240915">
    <property type="protein sequence ID" value="CAH2283535.1"/>
    <property type="molecule type" value="Genomic_DNA"/>
</dbReference>
<evidence type="ECO:0000313" key="2">
    <source>
        <dbReference type="EMBL" id="CAH2283535.1"/>
    </source>
</evidence>
<feature type="region of interest" description="Disordered" evidence="1">
    <location>
        <begin position="1"/>
        <end position="58"/>
    </location>
</feature>